<proteinExistence type="predicted"/>
<dbReference type="Gene3D" id="3.30.40.10">
    <property type="entry name" value="Zinc/RING finger domain, C3HC4 (zinc finger)"/>
    <property type="match status" value="1"/>
</dbReference>
<dbReference type="Proteomes" id="UP000268093">
    <property type="component" value="Unassembled WGS sequence"/>
</dbReference>
<dbReference type="OrthoDB" id="448448at2759"/>
<accession>A0A433D797</accession>
<dbReference type="EMBL" id="RBNI01005406">
    <property type="protein sequence ID" value="RUP46738.1"/>
    <property type="molecule type" value="Genomic_DNA"/>
</dbReference>
<comment type="caution">
    <text evidence="1">The sequence shown here is derived from an EMBL/GenBank/DDBJ whole genome shotgun (WGS) entry which is preliminary data.</text>
</comment>
<organism evidence="1 2">
    <name type="scientific">Jimgerdemannia flammicorona</name>
    <dbReference type="NCBI Taxonomy" id="994334"/>
    <lineage>
        <taxon>Eukaryota</taxon>
        <taxon>Fungi</taxon>
        <taxon>Fungi incertae sedis</taxon>
        <taxon>Mucoromycota</taxon>
        <taxon>Mucoromycotina</taxon>
        <taxon>Endogonomycetes</taxon>
        <taxon>Endogonales</taxon>
        <taxon>Endogonaceae</taxon>
        <taxon>Jimgerdemannia</taxon>
    </lineage>
</organism>
<keyword evidence="2" id="KW-1185">Reference proteome</keyword>
<gene>
    <name evidence="1" type="ORF">BC936DRAFT_146574</name>
</gene>
<reference evidence="1 2" key="1">
    <citation type="journal article" date="2018" name="New Phytol.">
        <title>Phylogenomics of Endogonaceae and evolution of mycorrhizas within Mucoromycota.</title>
        <authorList>
            <person name="Chang Y."/>
            <person name="Desiro A."/>
            <person name="Na H."/>
            <person name="Sandor L."/>
            <person name="Lipzen A."/>
            <person name="Clum A."/>
            <person name="Barry K."/>
            <person name="Grigoriev I.V."/>
            <person name="Martin F.M."/>
            <person name="Stajich J.E."/>
            <person name="Smith M.E."/>
            <person name="Bonito G."/>
            <person name="Spatafora J.W."/>
        </authorList>
    </citation>
    <scope>NUCLEOTIDE SEQUENCE [LARGE SCALE GENOMIC DNA]</scope>
    <source>
        <strain evidence="1 2">GMNB39</strain>
    </source>
</reference>
<name>A0A433D797_9FUNG</name>
<dbReference type="InterPro" id="IPR013083">
    <property type="entry name" value="Znf_RING/FYVE/PHD"/>
</dbReference>
<protein>
    <submittedName>
        <fullName evidence="1">Uncharacterized protein</fullName>
    </submittedName>
</protein>
<evidence type="ECO:0000313" key="1">
    <source>
        <dbReference type="EMBL" id="RUP46738.1"/>
    </source>
</evidence>
<evidence type="ECO:0000313" key="2">
    <source>
        <dbReference type="Proteomes" id="UP000268093"/>
    </source>
</evidence>
<dbReference type="AlphaFoldDB" id="A0A433D797"/>
<sequence length="380" mass="43258">MDQRKSQEALERIYMSEAPQPTAVSTALLSYQEHPPDPTEDAPVQFWTVNKDDQGEHYYNMVADIATKKRFHRPRYCQQPAPPINPIVIPLSSSCRCPSSGTEWNYSNLCRCVTQDQFSSHVPSARELKTYVFYESDRNESPAFLATQDVVLTTYTVLSYHDRDKNKGLFDPCHQEPQDEVGRGVHELRGRTAVGPDRHADPELRERPLLPRHVPTPRAVRQSQMVEQILCEAVEARRLHRSLALYCALTPDQYPTLHLRFNGPPSPGSRGHLAPQAPHALRLPALYQGHVLRRLPHPRLPGIESFLHRIVFTDEVPPLEDEVKSAESEEQGAVEQTEDTVDMKRLVETLQSAIEDNEDCYNCLETLTKTVITPCQHVFD</sequence>